<dbReference type="EMBL" id="JAPKFM010000023">
    <property type="protein sequence ID" value="MCX2966104.1"/>
    <property type="molecule type" value="Genomic_DNA"/>
</dbReference>
<comment type="caution">
    <text evidence="2">The sequence shown here is derived from an EMBL/GenBank/DDBJ whole genome shotgun (WGS) entry which is preliminary data.</text>
</comment>
<dbReference type="SUPFAM" id="SSF48498">
    <property type="entry name" value="Tetracyclin repressor-like, C-terminal domain"/>
    <property type="match status" value="1"/>
</dbReference>
<dbReference type="Gene3D" id="1.10.357.10">
    <property type="entry name" value="Tetracycline Repressor, domain 2"/>
    <property type="match status" value="1"/>
</dbReference>
<organism evidence="2 3">
    <name type="scientific">Gordonia aquimaris</name>
    <dbReference type="NCBI Taxonomy" id="2984863"/>
    <lineage>
        <taxon>Bacteria</taxon>
        <taxon>Bacillati</taxon>
        <taxon>Actinomycetota</taxon>
        <taxon>Actinomycetes</taxon>
        <taxon>Mycobacteriales</taxon>
        <taxon>Gordoniaceae</taxon>
        <taxon>Gordonia</taxon>
    </lineage>
</organism>
<keyword evidence="3" id="KW-1185">Reference proteome</keyword>
<dbReference type="InterPro" id="IPR009057">
    <property type="entry name" value="Homeodomain-like_sf"/>
</dbReference>
<sequence>MVESRQRRGGERRTKFGETAVEIIATQGLHALTHRTVDETAGYPPGSINYYAPTRSRLLALALETVHAQLQVIALESFGPLLTPGPHTPDDVVECGTQFVELSRTQGRKTVTARHALLIEAQFHPDLAEMIEAHRQELVHLSVAVGAPFRPEHPEEAANLVVALMDGLVQQLVLGKLDTVTRPMVKMAMSHICTIGSETSQWTAITP</sequence>
<reference evidence="2" key="1">
    <citation type="submission" date="2022-10" db="EMBL/GenBank/DDBJ databases">
        <title>WGS of marine actinomycetes from Thailand.</title>
        <authorList>
            <person name="Thawai C."/>
        </authorList>
    </citation>
    <scope>NUCLEOTIDE SEQUENCE</scope>
    <source>
        <strain evidence="2">SW21</strain>
    </source>
</reference>
<dbReference type="RefSeq" id="WP_266063050.1">
    <property type="nucleotide sequence ID" value="NZ_JAPKFM010000023.1"/>
</dbReference>
<dbReference type="Pfam" id="PF17940">
    <property type="entry name" value="TetR_C_31"/>
    <property type="match status" value="1"/>
</dbReference>
<accession>A0A9X3I717</accession>
<dbReference type="SUPFAM" id="SSF46689">
    <property type="entry name" value="Homeodomain-like"/>
    <property type="match status" value="1"/>
</dbReference>
<name>A0A9X3I717_9ACTN</name>
<dbReference type="InterPro" id="IPR041583">
    <property type="entry name" value="TetR_C_31"/>
</dbReference>
<dbReference type="AlphaFoldDB" id="A0A9X3I717"/>
<dbReference type="InterPro" id="IPR036271">
    <property type="entry name" value="Tet_transcr_reg_TetR-rel_C_sf"/>
</dbReference>
<gene>
    <name evidence="2" type="ORF">OSB52_18630</name>
</gene>
<feature type="domain" description="Tetracyclin repressor-like C-terminal group 31" evidence="1">
    <location>
        <begin position="88"/>
        <end position="185"/>
    </location>
</feature>
<proteinExistence type="predicted"/>
<evidence type="ECO:0000259" key="1">
    <source>
        <dbReference type="Pfam" id="PF17940"/>
    </source>
</evidence>
<dbReference type="Proteomes" id="UP001143347">
    <property type="component" value="Unassembled WGS sequence"/>
</dbReference>
<evidence type="ECO:0000313" key="3">
    <source>
        <dbReference type="Proteomes" id="UP001143347"/>
    </source>
</evidence>
<protein>
    <recommendedName>
        <fullName evidence="1">Tetracyclin repressor-like C-terminal group 31 domain-containing protein</fullName>
    </recommendedName>
</protein>
<evidence type="ECO:0000313" key="2">
    <source>
        <dbReference type="EMBL" id="MCX2966104.1"/>
    </source>
</evidence>